<organism evidence="3 4">
    <name type="scientific">Bimuria novae-zelandiae CBS 107.79</name>
    <dbReference type="NCBI Taxonomy" id="1447943"/>
    <lineage>
        <taxon>Eukaryota</taxon>
        <taxon>Fungi</taxon>
        <taxon>Dikarya</taxon>
        <taxon>Ascomycota</taxon>
        <taxon>Pezizomycotina</taxon>
        <taxon>Dothideomycetes</taxon>
        <taxon>Pleosporomycetidae</taxon>
        <taxon>Pleosporales</taxon>
        <taxon>Massarineae</taxon>
        <taxon>Didymosphaeriaceae</taxon>
        <taxon>Bimuria</taxon>
    </lineage>
</organism>
<dbReference type="InterPro" id="IPR001878">
    <property type="entry name" value="Znf_CCHC"/>
</dbReference>
<dbReference type="GO" id="GO:0003676">
    <property type="term" value="F:nucleic acid binding"/>
    <property type="evidence" value="ECO:0007669"/>
    <property type="project" value="InterPro"/>
</dbReference>
<dbReference type="AlphaFoldDB" id="A0A6A5UV35"/>
<evidence type="ECO:0000259" key="2">
    <source>
        <dbReference type="PROSITE" id="PS50158"/>
    </source>
</evidence>
<dbReference type="InterPro" id="IPR022016">
    <property type="entry name" value="DUF3597"/>
</dbReference>
<gene>
    <name evidence="3" type="ORF">BU23DRAFT_592395</name>
</gene>
<reference evidence="3" key="1">
    <citation type="journal article" date="2020" name="Stud. Mycol.">
        <title>101 Dothideomycetes genomes: a test case for predicting lifestyles and emergence of pathogens.</title>
        <authorList>
            <person name="Haridas S."/>
            <person name="Albert R."/>
            <person name="Binder M."/>
            <person name="Bloem J."/>
            <person name="Labutti K."/>
            <person name="Salamov A."/>
            <person name="Andreopoulos B."/>
            <person name="Baker S."/>
            <person name="Barry K."/>
            <person name="Bills G."/>
            <person name="Bluhm B."/>
            <person name="Cannon C."/>
            <person name="Castanera R."/>
            <person name="Culley D."/>
            <person name="Daum C."/>
            <person name="Ezra D."/>
            <person name="Gonzalez J."/>
            <person name="Henrissat B."/>
            <person name="Kuo A."/>
            <person name="Liang C."/>
            <person name="Lipzen A."/>
            <person name="Lutzoni F."/>
            <person name="Magnuson J."/>
            <person name="Mondo S."/>
            <person name="Nolan M."/>
            <person name="Ohm R."/>
            <person name="Pangilinan J."/>
            <person name="Park H.-J."/>
            <person name="Ramirez L."/>
            <person name="Alfaro M."/>
            <person name="Sun H."/>
            <person name="Tritt A."/>
            <person name="Yoshinaga Y."/>
            <person name="Zwiers L.-H."/>
            <person name="Turgeon B."/>
            <person name="Goodwin S."/>
            <person name="Spatafora J."/>
            <person name="Crous P."/>
            <person name="Grigoriev I."/>
        </authorList>
    </citation>
    <scope>NUCLEOTIDE SEQUENCE</scope>
    <source>
        <strain evidence="3">CBS 107.79</strain>
    </source>
</reference>
<dbReference type="GO" id="GO:0008270">
    <property type="term" value="F:zinc ion binding"/>
    <property type="evidence" value="ECO:0007669"/>
    <property type="project" value="UniProtKB-KW"/>
</dbReference>
<accession>A0A6A5UV35</accession>
<protein>
    <recommendedName>
        <fullName evidence="2">CCHC-type domain-containing protein</fullName>
    </recommendedName>
</protein>
<dbReference type="PROSITE" id="PS50158">
    <property type="entry name" value="ZF_CCHC"/>
    <property type="match status" value="1"/>
</dbReference>
<name>A0A6A5UV35_9PLEO</name>
<proteinExistence type="predicted"/>
<dbReference type="EMBL" id="ML976727">
    <property type="protein sequence ID" value="KAF1967809.1"/>
    <property type="molecule type" value="Genomic_DNA"/>
</dbReference>
<evidence type="ECO:0000313" key="3">
    <source>
        <dbReference type="EMBL" id="KAF1967809.1"/>
    </source>
</evidence>
<evidence type="ECO:0000256" key="1">
    <source>
        <dbReference type="PROSITE-ProRule" id="PRU00047"/>
    </source>
</evidence>
<sequence length="152" mass="17075">MDISASEGHDLEAAFADLSGKRHERLDWQHSVVDLLKLLDLDYGVQFRGWLADTLDVRAGPVGSAKQNNALRKAIIKELAAAEIAWTEMRDARFRNGQCLNCGHPRHWEHRCQARCGKCLHFSHTVSQCGYPVRCIGCGHIGHMLRDCQGLE</sequence>
<dbReference type="Pfam" id="PF12200">
    <property type="entry name" value="DUF3597"/>
    <property type="match status" value="1"/>
</dbReference>
<keyword evidence="1" id="KW-0862">Zinc</keyword>
<keyword evidence="1" id="KW-0479">Metal-binding</keyword>
<dbReference type="Proteomes" id="UP000800036">
    <property type="component" value="Unassembled WGS sequence"/>
</dbReference>
<dbReference type="SUPFAM" id="SSF158634">
    <property type="entry name" value="RPA2825-like"/>
    <property type="match status" value="1"/>
</dbReference>
<dbReference type="OrthoDB" id="8028992at2759"/>
<dbReference type="SMART" id="SM00343">
    <property type="entry name" value="ZnF_C2HC"/>
    <property type="match status" value="2"/>
</dbReference>
<keyword evidence="4" id="KW-1185">Reference proteome</keyword>
<keyword evidence="1" id="KW-0863">Zinc-finger</keyword>
<evidence type="ECO:0000313" key="4">
    <source>
        <dbReference type="Proteomes" id="UP000800036"/>
    </source>
</evidence>
<feature type="domain" description="CCHC-type" evidence="2">
    <location>
        <begin position="134"/>
        <end position="148"/>
    </location>
</feature>